<dbReference type="SMART" id="SM00091">
    <property type="entry name" value="PAS"/>
    <property type="match status" value="1"/>
</dbReference>
<dbReference type="InterPro" id="IPR001610">
    <property type="entry name" value="PAC"/>
</dbReference>
<evidence type="ECO:0000256" key="1">
    <source>
        <dbReference type="ARBA" id="ARBA00023224"/>
    </source>
</evidence>
<keyword evidence="4" id="KW-0472">Membrane</keyword>
<feature type="compositionally biased region" description="Basic and acidic residues" evidence="3">
    <location>
        <begin position="12"/>
        <end position="24"/>
    </location>
</feature>
<dbReference type="InterPro" id="IPR013655">
    <property type="entry name" value="PAS_fold_3"/>
</dbReference>
<feature type="domain" description="Methyl-accepting transducer" evidence="5">
    <location>
        <begin position="309"/>
        <end position="563"/>
    </location>
</feature>
<dbReference type="PANTHER" id="PTHR32089:SF112">
    <property type="entry name" value="LYSOZYME-LIKE PROTEIN-RELATED"/>
    <property type="match status" value="1"/>
</dbReference>
<feature type="transmembrane region" description="Helical" evidence="4">
    <location>
        <begin position="214"/>
        <end position="235"/>
    </location>
</feature>
<dbReference type="PROSITE" id="PS50111">
    <property type="entry name" value="CHEMOTAXIS_TRANSDUC_2"/>
    <property type="match status" value="1"/>
</dbReference>
<dbReference type="PROSITE" id="PS50112">
    <property type="entry name" value="PAS"/>
    <property type="match status" value="1"/>
</dbReference>
<evidence type="ECO:0000259" key="5">
    <source>
        <dbReference type="PROSITE" id="PS50111"/>
    </source>
</evidence>
<dbReference type="Gene3D" id="3.30.450.20">
    <property type="entry name" value="PAS domain"/>
    <property type="match status" value="1"/>
</dbReference>
<dbReference type="SUPFAM" id="SSF58104">
    <property type="entry name" value="Methyl-accepting chemotaxis protein (MCP) signaling domain"/>
    <property type="match status" value="1"/>
</dbReference>
<feature type="domain" description="PAS" evidence="6">
    <location>
        <begin position="47"/>
        <end position="72"/>
    </location>
</feature>
<keyword evidence="8" id="KW-1185">Reference proteome</keyword>
<evidence type="ECO:0000256" key="4">
    <source>
        <dbReference type="SAM" id="Phobius"/>
    </source>
</evidence>
<comment type="caution">
    <text evidence="7">The sequence shown here is derived from an EMBL/GenBank/DDBJ whole genome shotgun (WGS) entry which is preliminary data.</text>
</comment>
<reference evidence="7 8" key="1">
    <citation type="journal article" date="2020" name="Microorganisms">
        <title>Osmotic Adaptation and Compatible Solute Biosynthesis of Phototrophic Bacteria as Revealed from Genome Analyses.</title>
        <authorList>
            <person name="Imhoff J.F."/>
            <person name="Rahn T."/>
            <person name="Kunzel S."/>
            <person name="Keller A."/>
            <person name="Neulinger S.C."/>
        </authorList>
    </citation>
    <scope>NUCLEOTIDE SEQUENCE [LARGE SCALE GENOMIC DNA]</scope>
    <source>
        <strain evidence="7 8">DSM 15382</strain>
    </source>
</reference>
<dbReference type="Pfam" id="PF00015">
    <property type="entry name" value="MCPsignal"/>
    <property type="match status" value="1"/>
</dbReference>
<keyword evidence="1 2" id="KW-0807">Transducer</keyword>
<dbReference type="InterPro" id="IPR004089">
    <property type="entry name" value="MCPsignal_dom"/>
</dbReference>
<keyword evidence="4" id="KW-1133">Transmembrane helix</keyword>
<dbReference type="NCBIfam" id="TIGR00229">
    <property type="entry name" value="sensory_box"/>
    <property type="match status" value="1"/>
</dbReference>
<evidence type="ECO:0008006" key="9">
    <source>
        <dbReference type="Google" id="ProtNLM"/>
    </source>
</evidence>
<dbReference type="CDD" id="cd00130">
    <property type="entry name" value="PAS"/>
    <property type="match status" value="1"/>
</dbReference>
<dbReference type="PANTHER" id="PTHR32089">
    <property type="entry name" value="METHYL-ACCEPTING CHEMOTAXIS PROTEIN MCPB"/>
    <property type="match status" value="1"/>
</dbReference>
<dbReference type="InterPro" id="IPR035965">
    <property type="entry name" value="PAS-like_dom_sf"/>
</dbReference>
<organism evidence="7 8">
    <name type="scientific">Paracraurococcus ruber</name>
    <dbReference type="NCBI Taxonomy" id="77675"/>
    <lineage>
        <taxon>Bacteria</taxon>
        <taxon>Pseudomonadati</taxon>
        <taxon>Pseudomonadota</taxon>
        <taxon>Alphaproteobacteria</taxon>
        <taxon>Acetobacterales</taxon>
        <taxon>Roseomonadaceae</taxon>
        <taxon>Paracraurococcus</taxon>
    </lineage>
</organism>
<dbReference type="SUPFAM" id="SSF55785">
    <property type="entry name" value="PYP-like sensor domain (PAS domain)"/>
    <property type="match status" value="1"/>
</dbReference>
<dbReference type="Pfam" id="PF08447">
    <property type="entry name" value="PAS_3"/>
    <property type="match status" value="1"/>
</dbReference>
<feature type="transmembrane region" description="Helical" evidence="4">
    <location>
        <begin position="186"/>
        <end position="208"/>
    </location>
</feature>
<evidence type="ECO:0000313" key="7">
    <source>
        <dbReference type="EMBL" id="MBK1659945.1"/>
    </source>
</evidence>
<feature type="compositionally biased region" description="Pro residues" evidence="3">
    <location>
        <begin position="1"/>
        <end position="10"/>
    </location>
</feature>
<dbReference type="SMART" id="SM00086">
    <property type="entry name" value="PAC"/>
    <property type="match status" value="1"/>
</dbReference>
<evidence type="ECO:0000259" key="6">
    <source>
        <dbReference type="PROSITE" id="PS50112"/>
    </source>
</evidence>
<sequence>MPPVPCPGPPRFLERRAEQGDTMRDNGPVTNRETLLEDDALLVSETDPGGRITFVNDAFVAVSGFSRDDLLGAPHNIVRHPDMPKAAFADLWATVKSGMPWEGLVKNRCKDGGFYWVQANVTPVVEDGRLRGYISIRSKPGRQEVARAAELYGRLRGEAGRRIALRGGQVVTGGVAARLRRWAGSFAGGIALSFAMVIAGTAVSLVAGAMGVGIGIRAAALLGVCGLASALLVGVMRQLRQALLRIERQFGVVARGDLTGGIETTGLAELAPIGLYLRGLRAKAAYAEEVRRSREGEITAARAKAVMQMADSVEAEAAKVVGEVNGKTAGMARRAAEMNQAAEQVCLISATVGTAAETALTNADGVAGAADELAAAITEISHRVHDSSRLTREAVGDSAEMREAIETLRAEVAQIGSIAGMITSIAGQTNLLALNATIEAARAGEAGKGFAVVAAEVKNLAAQTATATEDIAERITRIEAATGQTVGSVTRISGRIDRMEQVSAAIAAAVEEQSVATRQISASVARTAEAARCVSDRIGEAVTASRRNGEHAGVLQADTAAIAETFGRLRHDLVKVVRNSVIEADQRASAPGRP</sequence>
<evidence type="ECO:0000256" key="3">
    <source>
        <dbReference type="SAM" id="MobiDB-lite"/>
    </source>
</evidence>
<dbReference type="EMBL" id="NRSG01000135">
    <property type="protein sequence ID" value="MBK1659945.1"/>
    <property type="molecule type" value="Genomic_DNA"/>
</dbReference>
<evidence type="ECO:0000256" key="2">
    <source>
        <dbReference type="PROSITE-ProRule" id="PRU00284"/>
    </source>
</evidence>
<dbReference type="Proteomes" id="UP000697995">
    <property type="component" value="Unassembled WGS sequence"/>
</dbReference>
<accession>A0ABS1D036</accession>
<dbReference type="Gene3D" id="1.10.287.950">
    <property type="entry name" value="Methyl-accepting chemotaxis protein"/>
    <property type="match status" value="1"/>
</dbReference>
<feature type="region of interest" description="Disordered" evidence="3">
    <location>
        <begin position="1"/>
        <end position="28"/>
    </location>
</feature>
<evidence type="ECO:0000313" key="8">
    <source>
        <dbReference type="Proteomes" id="UP000697995"/>
    </source>
</evidence>
<dbReference type="InterPro" id="IPR000014">
    <property type="entry name" value="PAS"/>
</dbReference>
<name>A0ABS1D036_9PROT</name>
<gene>
    <name evidence="7" type="ORF">CKO45_17075</name>
</gene>
<keyword evidence="4" id="KW-0812">Transmembrane</keyword>
<proteinExistence type="predicted"/>
<dbReference type="SMART" id="SM00283">
    <property type="entry name" value="MA"/>
    <property type="match status" value="1"/>
</dbReference>
<protein>
    <recommendedName>
        <fullName evidence="9">Methyl-accepting chemotaxis sensory transducer with Pas/Pac sensor</fullName>
    </recommendedName>
</protein>